<gene>
    <name evidence="2" type="ORF">BO72DRAFT_259898</name>
</gene>
<name>A0A8G1RG73_9EURO</name>
<dbReference type="RefSeq" id="XP_040796767.1">
    <property type="nucleotide sequence ID" value="XM_040940113.1"/>
</dbReference>
<evidence type="ECO:0000313" key="3">
    <source>
        <dbReference type="Proteomes" id="UP000249789"/>
    </source>
</evidence>
<sequence length="119" mass="12840">MRQARRVSTATCTRKIGCRQRTRLTISISHPGTATAPSRPSITRITTNTEEHTTLSPAFLPPPPGTTSFTIRTNSGDSRSGYYSVKLRVPCIRVWCPGSPAPAAIHGISLGKTRDSPHA</sequence>
<reference evidence="2 3" key="1">
    <citation type="submission" date="2018-02" db="EMBL/GenBank/DDBJ databases">
        <title>The genomes of Aspergillus section Nigri reveals drivers in fungal speciation.</title>
        <authorList>
            <consortium name="DOE Joint Genome Institute"/>
            <person name="Vesth T.C."/>
            <person name="Nybo J."/>
            <person name="Theobald S."/>
            <person name="Brandl J."/>
            <person name="Frisvad J.C."/>
            <person name="Nielsen K.F."/>
            <person name="Lyhne E.K."/>
            <person name="Kogle M.E."/>
            <person name="Kuo A."/>
            <person name="Riley R."/>
            <person name="Clum A."/>
            <person name="Nolan M."/>
            <person name="Lipzen A."/>
            <person name="Salamov A."/>
            <person name="Henrissat B."/>
            <person name="Wiebenga A."/>
            <person name="De vries R.P."/>
            <person name="Grigoriev I.V."/>
            <person name="Mortensen U.H."/>
            <person name="Andersen M.R."/>
            <person name="Baker S.E."/>
        </authorList>
    </citation>
    <scope>NUCLEOTIDE SEQUENCE [LARGE SCALE GENOMIC DNA]</scope>
    <source>
        <strain evidence="2 3">CBS 313.89</strain>
    </source>
</reference>
<dbReference type="EMBL" id="KZ824689">
    <property type="protein sequence ID" value="RAK72755.1"/>
    <property type="molecule type" value="Genomic_DNA"/>
</dbReference>
<organism evidence="2 3">
    <name type="scientific">Aspergillus fijiensis CBS 313.89</name>
    <dbReference type="NCBI Taxonomy" id="1448319"/>
    <lineage>
        <taxon>Eukaryota</taxon>
        <taxon>Fungi</taxon>
        <taxon>Dikarya</taxon>
        <taxon>Ascomycota</taxon>
        <taxon>Pezizomycotina</taxon>
        <taxon>Eurotiomycetes</taxon>
        <taxon>Eurotiomycetidae</taxon>
        <taxon>Eurotiales</taxon>
        <taxon>Aspergillaceae</taxon>
        <taxon>Aspergillus</taxon>
    </lineage>
</organism>
<accession>A0A8G1RG73</accession>
<dbReference type="AlphaFoldDB" id="A0A8G1RG73"/>
<feature type="region of interest" description="Disordered" evidence="1">
    <location>
        <begin position="50"/>
        <end position="75"/>
    </location>
</feature>
<evidence type="ECO:0000256" key="1">
    <source>
        <dbReference type="SAM" id="MobiDB-lite"/>
    </source>
</evidence>
<feature type="compositionally biased region" description="Polar residues" evidence="1">
    <location>
        <begin position="66"/>
        <end position="75"/>
    </location>
</feature>
<evidence type="ECO:0000313" key="2">
    <source>
        <dbReference type="EMBL" id="RAK72755.1"/>
    </source>
</evidence>
<protein>
    <submittedName>
        <fullName evidence="2">Uncharacterized protein</fullName>
    </submittedName>
</protein>
<keyword evidence="3" id="KW-1185">Reference proteome</keyword>
<dbReference type="Proteomes" id="UP000249789">
    <property type="component" value="Unassembled WGS sequence"/>
</dbReference>
<proteinExistence type="predicted"/>
<dbReference type="VEuPathDB" id="FungiDB:BO72DRAFT_259898"/>
<dbReference type="GeneID" id="63857446"/>